<organism evidence="2 3">
    <name type="scientific">Massilia eburnea</name>
    <dbReference type="NCBI Taxonomy" id="1776165"/>
    <lineage>
        <taxon>Bacteria</taxon>
        <taxon>Pseudomonadati</taxon>
        <taxon>Pseudomonadota</taxon>
        <taxon>Betaproteobacteria</taxon>
        <taxon>Burkholderiales</taxon>
        <taxon>Oxalobacteraceae</taxon>
        <taxon>Telluria group</taxon>
        <taxon>Massilia</taxon>
    </lineage>
</organism>
<dbReference type="EMBL" id="WNKX01000007">
    <property type="protein sequence ID" value="MTW11093.1"/>
    <property type="molecule type" value="Genomic_DNA"/>
</dbReference>
<evidence type="ECO:0000313" key="2">
    <source>
        <dbReference type="EMBL" id="MTW11093.1"/>
    </source>
</evidence>
<comment type="caution">
    <text evidence="2">The sequence shown here is derived from an EMBL/GenBank/DDBJ whole genome shotgun (WGS) entry which is preliminary data.</text>
</comment>
<keyword evidence="1" id="KW-0472">Membrane</keyword>
<keyword evidence="1" id="KW-0812">Transmembrane</keyword>
<feature type="transmembrane region" description="Helical" evidence="1">
    <location>
        <begin position="78"/>
        <end position="99"/>
    </location>
</feature>
<feature type="transmembrane region" description="Helical" evidence="1">
    <location>
        <begin position="48"/>
        <end position="72"/>
    </location>
</feature>
<proteinExistence type="predicted"/>
<feature type="transmembrane region" description="Helical" evidence="1">
    <location>
        <begin position="20"/>
        <end position="41"/>
    </location>
</feature>
<evidence type="ECO:0000313" key="3">
    <source>
        <dbReference type="Proteomes" id="UP000472320"/>
    </source>
</evidence>
<sequence>MRHAIKQLLLFILVLPLSAMFWRLGAGAGMILLTFVTGLAVAGARNWLPLTIALLVIGGILLGFFAVLSSTASPSGSLVIGLAIFGITPLAPAIFLWCAHKLRVKSGALARRWRRS</sequence>
<accession>A0A6L6QHJ2</accession>
<gene>
    <name evidence="2" type="ORF">GM658_10810</name>
</gene>
<keyword evidence="3" id="KW-1185">Reference proteome</keyword>
<name>A0A6L6QHJ2_9BURK</name>
<evidence type="ECO:0000256" key="1">
    <source>
        <dbReference type="SAM" id="Phobius"/>
    </source>
</evidence>
<reference evidence="2 3" key="1">
    <citation type="submission" date="2019-11" db="EMBL/GenBank/DDBJ databases">
        <title>Type strains purchased from KCTC, JCM and DSMZ.</title>
        <authorList>
            <person name="Lu H."/>
        </authorList>
    </citation>
    <scope>NUCLEOTIDE SEQUENCE [LARGE SCALE GENOMIC DNA]</scope>
    <source>
        <strain evidence="2 3">JCM 31587</strain>
    </source>
</reference>
<dbReference type="AlphaFoldDB" id="A0A6L6QHJ2"/>
<dbReference type="Proteomes" id="UP000472320">
    <property type="component" value="Unassembled WGS sequence"/>
</dbReference>
<keyword evidence="1" id="KW-1133">Transmembrane helix</keyword>
<protein>
    <submittedName>
        <fullName evidence="2">Uncharacterized protein</fullName>
    </submittedName>
</protein>
<dbReference type="RefSeq" id="WP_155454063.1">
    <property type="nucleotide sequence ID" value="NZ_WNKX01000007.1"/>
</dbReference>